<comment type="similarity">
    <text evidence="2 11">Belongs to the sodium:solute symporter (SSF) (TC 2.A.21) family.</text>
</comment>
<evidence type="ECO:0000256" key="4">
    <source>
        <dbReference type="ARBA" id="ARBA00022475"/>
    </source>
</evidence>
<keyword evidence="5 12" id="KW-0812">Transmembrane</keyword>
<protein>
    <submittedName>
        <fullName evidence="13">Uncharacterized protein</fullName>
    </submittedName>
</protein>
<proteinExistence type="inferred from homology"/>
<organism evidence="13 14">
    <name type="scientific">Daphnia galeata</name>
    <dbReference type="NCBI Taxonomy" id="27404"/>
    <lineage>
        <taxon>Eukaryota</taxon>
        <taxon>Metazoa</taxon>
        <taxon>Ecdysozoa</taxon>
        <taxon>Arthropoda</taxon>
        <taxon>Crustacea</taxon>
        <taxon>Branchiopoda</taxon>
        <taxon>Diplostraca</taxon>
        <taxon>Cladocera</taxon>
        <taxon>Anomopoda</taxon>
        <taxon>Daphniidae</taxon>
        <taxon>Daphnia</taxon>
    </lineage>
</organism>
<feature type="transmembrane region" description="Helical" evidence="12">
    <location>
        <begin position="515"/>
        <end position="536"/>
    </location>
</feature>
<sequence>MMDRFEPFQIGRVTFSLGDYLILVFALFTSMVIGMYYAWRGVSNSTSDMARKTIGIFPIAMSLTASSISASTLLGIPTDVYLTGSMCWWIIVAAGLSIPVTIYIYLPFYHRLQLGGSIHQYLEMRFSCAIRRLISFLYIFKTIFYLALMVCAPSLALKQVTGLQEHVSISIMFAVCIFYTAIGGIKAVVWTGTFQLCIMYGSIIIVLTKGTILVGGLENVFLLNANSSRIEFFNIDFDPTVRHTVWSLSIGGFFLFTSMYATDQVFIQRCLALPTLRTARISQWINFFLLAGIISLCCLTGLVTYAFYFDCAPMKTKIIQNSDEIFPLFAIQTIGKFPGLPGIFAAGIFSGVTSILSSNLHSVSLIVLEDLIRPSFPIMRDSKASLVSKITVIIFGCVTFGVAIFISKFQISLDSSLSFVGAMAGIILGVFSLGMFVPWSNSTGAGLGAILSFALMMMLGISTHIAKSNDLITNDQIKLLNADNCPPFNSTEMRSSNVHFLIQKTDAFVLLRISYLWYTMLSMLIVLILGTIGSFLSEPQDPEKLNPKLLYSVTHSRHSKKATPQINDESEVANHFSEVTTVVPRPRNGILLFELPRRLSPIIEVNFPDH</sequence>
<evidence type="ECO:0000256" key="11">
    <source>
        <dbReference type="RuleBase" id="RU362091"/>
    </source>
</evidence>
<dbReference type="OrthoDB" id="6345707at2759"/>
<evidence type="ECO:0000256" key="5">
    <source>
        <dbReference type="ARBA" id="ARBA00022692"/>
    </source>
</evidence>
<feature type="transmembrane region" description="Helical" evidence="12">
    <location>
        <begin position="197"/>
        <end position="223"/>
    </location>
</feature>
<dbReference type="GO" id="GO:0015293">
    <property type="term" value="F:symporter activity"/>
    <property type="evidence" value="ECO:0007669"/>
    <property type="project" value="TreeGrafter"/>
</dbReference>
<feature type="transmembrane region" description="Helical" evidence="12">
    <location>
        <begin position="243"/>
        <end position="263"/>
    </location>
</feature>
<dbReference type="Proteomes" id="UP000789390">
    <property type="component" value="Unassembled WGS sequence"/>
</dbReference>
<dbReference type="EMBL" id="CAKKLH010000316">
    <property type="protein sequence ID" value="CAH0111749.1"/>
    <property type="molecule type" value="Genomic_DNA"/>
</dbReference>
<feature type="transmembrane region" description="Helical" evidence="12">
    <location>
        <begin position="54"/>
        <end position="76"/>
    </location>
</feature>
<feature type="transmembrane region" description="Helical" evidence="12">
    <location>
        <begin position="343"/>
        <end position="368"/>
    </location>
</feature>
<dbReference type="NCBIfam" id="TIGR00813">
    <property type="entry name" value="sss"/>
    <property type="match status" value="1"/>
</dbReference>
<feature type="transmembrane region" description="Helical" evidence="12">
    <location>
        <begin position="129"/>
        <end position="155"/>
    </location>
</feature>
<dbReference type="AlphaFoldDB" id="A0A8J2S8M4"/>
<keyword evidence="10" id="KW-0739">Sodium transport</keyword>
<comment type="subcellular location">
    <subcellularLocation>
        <location evidence="1">Cell membrane</location>
        <topology evidence="1">Multi-pass membrane protein</topology>
    </subcellularLocation>
</comment>
<keyword evidence="6 12" id="KW-1133">Transmembrane helix</keyword>
<evidence type="ECO:0000256" key="10">
    <source>
        <dbReference type="ARBA" id="ARBA00023201"/>
    </source>
</evidence>
<dbReference type="PANTHER" id="PTHR42985:SF39">
    <property type="entry name" value="GH10366P"/>
    <property type="match status" value="1"/>
</dbReference>
<keyword evidence="9 12" id="KW-0472">Membrane</keyword>
<dbReference type="GO" id="GO:0005886">
    <property type="term" value="C:plasma membrane"/>
    <property type="evidence" value="ECO:0007669"/>
    <property type="project" value="UniProtKB-SubCell"/>
</dbReference>
<dbReference type="Pfam" id="PF00474">
    <property type="entry name" value="SSF"/>
    <property type="match status" value="1"/>
</dbReference>
<gene>
    <name evidence="13" type="ORF">DGAL_LOCUS15403</name>
</gene>
<feature type="transmembrane region" description="Helical" evidence="12">
    <location>
        <begin position="417"/>
        <end position="437"/>
    </location>
</feature>
<feature type="transmembrane region" description="Helical" evidence="12">
    <location>
        <begin position="444"/>
        <end position="466"/>
    </location>
</feature>
<dbReference type="InterPro" id="IPR038377">
    <property type="entry name" value="Na/Glc_symporter_sf"/>
</dbReference>
<evidence type="ECO:0000256" key="2">
    <source>
        <dbReference type="ARBA" id="ARBA00006434"/>
    </source>
</evidence>
<keyword evidence="3" id="KW-0813">Transport</keyword>
<keyword evidence="14" id="KW-1185">Reference proteome</keyword>
<accession>A0A8J2S8M4</accession>
<reference evidence="13" key="1">
    <citation type="submission" date="2021-11" db="EMBL/GenBank/DDBJ databases">
        <authorList>
            <person name="Schell T."/>
        </authorList>
    </citation>
    <scope>NUCLEOTIDE SEQUENCE</scope>
    <source>
        <strain evidence="13">M5</strain>
    </source>
</reference>
<evidence type="ECO:0000256" key="3">
    <source>
        <dbReference type="ARBA" id="ARBA00022448"/>
    </source>
</evidence>
<dbReference type="CDD" id="cd11492">
    <property type="entry name" value="SLC5sbd_NIS-SMVT"/>
    <property type="match status" value="1"/>
</dbReference>
<dbReference type="GO" id="GO:0006814">
    <property type="term" value="P:sodium ion transport"/>
    <property type="evidence" value="ECO:0007669"/>
    <property type="project" value="UniProtKB-KW"/>
</dbReference>
<comment type="caution">
    <text evidence="13">The sequence shown here is derived from an EMBL/GenBank/DDBJ whole genome shotgun (WGS) entry which is preliminary data.</text>
</comment>
<evidence type="ECO:0000256" key="12">
    <source>
        <dbReference type="SAM" id="Phobius"/>
    </source>
</evidence>
<keyword evidence="8" id="KW-0406">Ion transport</keyword>
<dbReference type="PANTHER" id="PTHR42985">
    <property type="entry name" value="SODIUM-COUPLED MONOCARBOXYLATE TRANSPORTER"/>
    <property type="match status" value="1"/>
</dbReference>
<dbReference type="InterPro" id="IPR051163">
    <property type="entry name" value="Sodium:Solute_Symporter_SSF"/>
</dbReference>
<evidence type="ECO:0000256" key="9">
    <source>
        <dbReference type="ARBA" id="ARBA00023136"/>
    </source>
</evidence>
<evidence type="ECO:0000313" key="13">
    <source>
        <dbReference type="EMBL" id="CAH0111749.1"/>
    </source>
</evidence>
<evidence type="ECO:0000256" key="6">
    <source>
        <dbReference type="ARBA" id="ARBA00022989"/>
    </source>
</evidence>
<feature type="transmembrane region" description="Helical" evidence="12">
    <location>
        <begin position="284"/>
        <end position="308"/>
    </location>
</feature>
<dbReference type="PROSITE" id="PS50283">
    <property type="entry name" value="NA_SOLUT_SYMP_3"/>
    <property type="match status" value="1"/>
</dbReference>
<dbReference type="InterPro" id="IPR001734">
    <property type="entry name" value="Na/solute_symporter"/>
</dbReference>
<evidence type="ECO:0000256" key="7">
    <source>
        <dbReference type="ARBA" id="ARBA00023053"/>
    </source>
</evidence>
<evidence type="ECO:0000256" key="8">
    <source>
        <dbReference type="ARBA" id="ARBA00023065"/>
    </source>
</evidence>
<keyword evidence="7" id="KW-0915">Sodium</keyword>
<evidence type="ECO:0000313" key="14">
    <source>
        <dbReference type="Proteomes" id="UP000789390"/>
    </source>
</evidence>
<feature type="transmembrane region" description="Helical" evidence="12">
    <location>
        <begin position="389"/>
        <end position="411"/>
    </location>
</feature>
<feature type="transmembrane region" description="Helical" evidence="12">
    <location>
        <begin position="20"/>
        <end position="42"/>
    </location>
</feature>
<dbReference type="Gene3D" id="1.20.1730.10">
    <property type="entry name" value="Sodium/glucose cotransporter"/>
    <property type="match status" value="1"/>
</dbReference>
<feature type="transmembrane region" description="Helical" evidence="12">
    <location>
        <begin position="88"/>
        <end position="108"/>
    </location>
</feature>
<evidence type="ECO:0000256" key="1">
    <source>
        <dbReference type="ARBA" id="ARBA00004651"/>
    </source>
</evidence>
<keyword evidence="4" id="KW-1003">Cell membrane</keyword>
<name>A0A8J2S8M4_9CRUS</name>
<feature type="transmembrane region" description="Helical" evidence="12">
    <location>
        <begin position="167"/>
        <end position="185"/>
    </location>
</feature>